<dbReference type="OrthoDB" id="9180744at2"/>
<protein>
    <submittedName>
        <fullName evidence="1">Uncharacterized protein</fullName>
    </submittedName>
</protein>
<dbReference type="EMBL" id="CP046622">
    <property type="protein sequence ID" value="QGW80996.1"/>
    <property type="molecule type" value="Genomic_DNA"/>
</dbReference>
<gene>
    <name evidence="1" type="ORF">GOQ09_05125</name>
</gene>
<reference evidence="1 2" key="1">
    <citation type="submission" date="2019-12" db="EMBL/GenBank/DDBJ databases">
        <title>Hybrid Genome Assemblies of two High G+C Isolates from Undergraduate Microbiology Courses.</title>
        <authorList>
            <person name="Ne Ville C.J."/>
            <person name="Enright D."/>
            <person name="Hernandez I."/>
            <person name="Dodsworth J."/>
            <person name="Orwin P.M."/>
        </authorList>
    </citation>
    <scope>NUCLEOTIDE SEQUENCE [LARGE SCALE GENOMIC DNA]</scope>
    <source>
        <strain evidence="1 2">CSUSB</strain>
    </source>
</reference>
<organism evidence="1 2">
    <name type="scientific">Variovorax paradoxus</name>
    <dbReference type="NCBI Taxonomy" id="34073"/>
    <lineage>
        <taxon>Bacteria</taxon>
        <taxon>Pseudomonadati</taxon>
        <taxon>Pseudomonadota</taxon>
        <taxon>Betaproteobacteria</taxon>
        <taxon>Burkholderiales</taxon>
        <taxon>Comamonadaceae</taxon>
        <taxon>Variovorax</taxon>
    </lineage>
</organism>
<name>A0A6I6H959_VARPD</name>
<evidence type="ECO:0000313" key="2">
    <source>
        <dbReference type="Proteomes" id="UP000425817"/>
    </source>
</evidence>
<proteinExistence type="predicted"/>
<dbReference type="Proteomes" id="UP000425817">
    <property type="component" value="Chromosome"/>
</dbReference>
<sequence>MGREPIPASVLLPFARQIGGKVDSGCLQPGHRVNCDTGEKVRFQAAKIDGAFGVTAIEPAQ</sequence>
<accession>A0A6I6H959</accession>
<evidence type="ECO:0000313" key="1">
    <source>
        <dbReference type="EMBL" id="QGW80996.1"/>
    </source>
</evidence>
<dbReference type="RefSeq" id="WP_157612225.1">
    <property type="nucleotide sequence ID" value="NZ_CP046622.1"/>
</dbReference>
<dbReference type="AlphaFoldDB" id="A0A6I6H959"/>